<dbReference type="AlphaFoldDB" id="A0A7I4Z6N3"/>
<dbReference type="OrthoDB" id="5825620at2759"/>
<reference evidence="2" key="1">
    <citation type="submission" date="2020-12" db="UniProtKB">
        <authorList>
            <consortium name="WormBaseParasite"/>
        </authorList>
    </citation>
    <scope>IDENTIFICATION</scope>
    <source>
        <strain evidence="2">MHco3</strain>
    </source>
</reference>
<evidence type="ECO:0000313" key="1">
    <source>
        <dbReference type="Proteomes" id="UP000025227"/>
    </source>
</evidence>
<dbReference type="WBParaSite" id="HCON_00191422-00002">
    <property type="protein sequence ID" value="HCON_00191422-00002"/>
    <property type="gene ID" value="HCON_00191422"/>
</dbReference>
<sequence length="56" mass="6276">MYPFEYSKHLLCKEEGCKGTKTEKTCCCRGDLCNYSRGSTFITALIASTLFALKIT</sequence>
<name>A0A7I4Z6N3_HAECO</name>
<keyword evidence="1" id="KW-1185">Reference proteome</keyword>
<dbReference type="Proteomes" id="UP000025227">
    <property type="component" value="Unplaced"/>
</dbReference>
<proteinExistence type="predicted"/>
<accession>A0A7I4Z6N3</accession>
<evidence type="ECO:0000313" key="2">
    <source>
        <dbReference type="WBParaSite" id="HCON_00191422-00002"/>
    </source>
</evidence>
<protein>
    <submittedName>
        <fullName evidence="2">UPAR/Ly6 domain-containing protein</fullName>
    </submittedName>
</protein>
<organism evidence="1 2">
    <name type="scientific">Haemonchus contortus</name>
    <name type="common">Barber pole worm</name>
    <dbReference type="NCBI Taxonomy" id="6289"/>
    <lineage>
        <taxon>Eukaryota</taxon>
        <taxon>Metazoa</taxon>
        <taxon>Ecdysozoa</taxon>
        <taxon>Nematoda</taxon>
        <taxon>Chromadorea</taxon>
        <taxon>Rhabditida</taxon>
        <taxon>Rhabditina</taxon>
        <taxon>Rhabditomorpha</taxon>
        <taxon>Strongyloidea</taxon>
        <taxon>Trichostrongylidae</taxon>
        <taxon>Haemonchus</taxon>
    </lineage>
</organism>